<reference evidence="2" key="1">
    <citation type="submission" date="2023-03" db="EMBL/GenBank/DDBJ databases">
        <title>Massive genome expansion in bonnet fungi (Mycena s.s.) driven by repeated elements and novel gene families across ecological guilds.</title>
        <authorList>
            <consortium name="Lawrence Berkeley National Laboratory"/>
            <person name="Harder C.B."/>
            <person name="Miyauchi S."/>
            <person name="Viragh M."/>
            <person name="Kuo A."/>
            <person name="Thoen E."/>
            <person name="Andreopoulos B."/>
            <person name="Lu D."/>
            <person name="Skrede I."/>
            <person name="Drula E."/>
            <person name="Henrissat B."/>
            <person name="Morin E."/>
            <person name="Kohler A."/>
            <person name="Barry K."/>
            <person name="LaButti K."/>
            <person name="Morin E."/>
            <person name="Salamov A."/>
            <person name="Lipzen A."/>
            <person name="Mereny Z."/>
            <person name="Hegedus B."/>
            <person name="Baldrian P."/>
            <person name="Stursova M."/>
            <person name="Weitz H."/>
            <person name="Taylor A."/>
            <person name="Grigoriev I.V."/>
            <person name="Nagy L.G."/>
            <person name="Martin F."/>
            <person name="Kauserud H."/>
        </authorList>
    </citation>
    <scope>NUCLEOTIDE SEQUENCE</scope>
    <source>
        <strain evidence="2">CBHHK067</strain>
    </source>
</reference>
<comment type="caution">
    <text evidence="2">The sequence shown here is derived from an EMBL/GenBank/DDBJ whole genome shotgun (WGS) entry which is preliminary data.</text>
</comment>
<evidence type="ECO:0000313" key="3">
    <source>
        <dbReference type="Proteomes" id="UP001221757"/>
    </source>
</evidence>
<feature type="region of interest" description="Disordered" evidence="1">
    <location>
        <begin position="180"/>
        <end position="203"/>
    </location>
</feature>
<dbReference type="EMBL" id="JARKIE010000078">
    <property type="protein sequence ID" value="KAJ7688598.1"/>
    <property type="molecule type" value="Genomic_DNA"/>
</dbReference>
<gene>
    <name evidence="2" type="ORF">B0H17DRAFT_1135565</name>
</gene>
<name>A0AAD7DD94_MYCRO</name>
<feature type="region of interest" description="Disordered" evidence="1">
    <location>
        <begin position="268"/>
        <end position="295"/>
    </location>
</feature>
<accession>A0AAD7DD94</accession>
<evidence type="ECO:0000256" key="1">
    <source>
        <dbReference type="SAM" id="MobiDB-lite"/>
    </source>
</evidence>
<dbReference type="Proteomes" id="UP001221757">
    <property type="component" value="Unassembled WGS sequence"/>
</dbReference>
<sequence>MTFTVNYRMPARIRASISIRNTILAAGGRKSTPAEKRAAPADSDYEEGPAPKKSRGKAATEPLAPIARARRSNAVVHPGLPDAPRPKRTHAQVLEAEAAEVEAASDRARKHHADVDAVAAVDAEQDEAMAEEEEGAVFTLDDLSANAMDLDGPGGDEQEAYDEDEPVLYISQRDFDRIEDDDAYRSSSEYEKPKPKVRTAAKHAAAVVTKRVKKPVKGEIRGEVEEARRKLVAGQAKACASVSTVKKKGVQNVNAAAASAKAGVSKTWKKGPATASGSTNIPQSPKLGGLTEEDAAAVRPRFDPKARAPRKNEMVVILDSSDAEETPSKVEATAIKPIRPEDPEGQDRGVPGSAGELKALPGFIQSKSWSTRFLPAACRLLLLSHTPMAFATIGTDVDNPGKETVAVIKELLDELYPGNGWPLEWGDVVCARLVSRMGERRSAIGKGATVAVDRAFKSVKYYSALHSDTPGACFTHLVASDAKYAVRHNGPAFYKYPTPEHLSLLVPKHPSYIRPTGFLESQAVIDTISPFLKDENFDLVVYEDDDGNDVVDTADLPVGALAMAAAAVERAYKMYTRGLHVNKPKDFSAINFGADVAGYVKAIRGFKASRWDAVLTAYGCGVSEDDSLANIQSDSLDGVRAEQMYVPVGPQQPLLKMLFVLHAKALTAKGLEMLSRYRR</sequence>
<protein>
    <submittedName>
        <fullName evidence="2">Uncharacterized protein</fullName>
    </submittedName>
</protein>
<keyword evidence="3" id="KW-1185">Reference proteome</keyword>
<dbReference type="AlphaFoldDB" id="A0AAD7DD94"/>
<feature type="compositionally biased region" description="Acidic residues" evidence="1">
    <location>
        <begin position="154"/>
        <end position="166"/>
    </location>
</feature>
<feature type="region of interest" description="Disordered" evidence="1">
    <location>
        <begin position="25"/>
        <end position="92"/>
    </location>
</feature>
<feature type="region of interest" description="Disordered" evidence="1">
    <location>
        <begin position="145"/>
        <end position="166"/>
    </location>
</feature>
<organism evidence="2 3">
    <name type="scientific">Mycena rosella</name>
    <name type="common">Pink bonnet</name>
    <name type="synonym">Agaricus rosellus</name>
    <dbReference type="NCBI Taxonomy" id="1033263"/>
    <lineage>
        <taxon>Eukaryota</taxon>
        <taxon>Fungi</taxon>
        <taxon>Dikarya</taxon>
        <taxon>Basidiomycota</taxon>
        <taxon>Agaricomycotina</taxon>
        <taxon>Agaricomycetes</taxon>
        <taxon>Agaricomycetidae</taxon>
        <taxon>Agaricales</taxon>
        <taxon>Marasmiineae</taxon>
        <taxon>Mycenaceae</taxon>
        <taxon>Mycena</taxon>
    </lineage>
</organism>
<evidence type="ECO:0000313" key="2">
    <source>
        <dbReference type="EMBL" id="KAJ7688598.1"/>
    </source>
</evidence>
<proteinExistence type="predicted"/>